<keyword evidence="1" id="KW-1185">Reference proteome</keyword>
<evidence type="ECO:0000313" key="2">
    <source>
        <dbReference type="WBParaSite" id="nRc.2.0.1.t26781-RA"/>
    </source>
</evidence>
<reference evidence="2" key="1">
    <citation type="submission" date="2022-11" db="UniProtKB">
        <authorList>
            <consortium name="WormBaseParasite"/>
        </authorList>
    </citation>
    <scope>IDENTIFICATION</scope>
</reference>
<organism evidence="1 2">
    <name type="scientific">Romanomermis culicivorax</name>
    <name type="common">Nematode worm</name>
    <dbReference type="NCBI Taxonomy" id="13658"/>
    <lineage>
        <taxon>Eukaryota</taxon>
        <taxon>Metazoa</taxon>
        <taxon>Ecdysozoa</taxon>
        <taxon>Nematoda</taxon>
        <taxon>Enoplea</taxon>
        <taxon>Dorylaimia</taxon>
        <taxon>Mermithida</taxon>
        <taxon>Mermithoidea</taxon>
        <taxon>Mermithidae</taxon>
        <taxon>Romanomermis</taxon>
    </lineage>
</organism>
<sequence>MATIPRFMKNTVPKLAGYKFLIYDSPLHDRVFKPYDRRLCSKVFGDDGNEVLTNANPELYGRMPKDTKLNGDYNYSSNISSKKCSKISPFSSKKEYDKYNYFPSYLLAKKLGEVESFDDFVYHKENHSVIKEKNNLLNVPLACKHFNNCQFPNEKSMHNWIKAVDFSLQHRWITSCSLSIGLFSFAKLLTVYQSRYDKLMLLVGSDRLTTWFEFALEENCSPSKRNASIRNCVNAAGQLVIPAASYRWKLDSLYSHLNYSLSTNIPAQLKDLKNLKDHAIYFNILEPIIKVEVNFDQPGLLEQETRDEVVNLAIQFFHYYAQFMEKQESMSEDPRSISKLLQSLLLVLLKSNVDPNFIRNDINLAKHLAEKIKPVMMEKLRANGLKFFKKEQWTILMRHAMEGLRVSKSPFFANEELKEIISFLDPKRFVIL</sequence>
<accession>A0A915JL75</accession>
<protein>
    <submittedName>
        <fullName evidence="2">Uncharacterized protein</fullName>
    </submittedName>
</protein>
<proteinExistence type="predicted"/>
<dbReference type="AlphaFoldDB" id="A0A915JL75"/>
<dbReference type="Proteomes" id="UP000887565">
    <property type="component" value="Unplaced"/>
</dbReference>
<name>A0A915JL75_ROMCU</name>
<evidence type="ECO:0000313" key="1">
    <source>
        <dbReference type="Proteomes" id="UP000887565"/>
    </source>
</evidence>
<dbReference type="WBParaSite" id="nRc.2.0.1.t26781-RA">
    <property type="protein sequence ID" value="nRc.2.0.1.t26781-RA"/>
    <property type="gene ID" value="nRc.2.0.1.g26781"/>
</dbReference>